<dbReference type="Proteomes" id="UP000324222">
    <property type="component" value="Unassembled WGS sequence"/>
</dbReference>
<proteinExistence type="predicted"/>
<gene>
    <name evidence="1" type="ORF">E2C01_068919</name>
</gene>
<organism evidence="1 2">
    <name type="scientific">Portunus trituberculatus</name>
    <name type="common">Swimming crab</name>
    <name type="synonym">Neptunus trituberculatus</name>
    <dbReference type="NCBI Taxonomy" id="210409"/>
    <lineage>
        <taxon>Eukaryota</taxon>
        <taxon>Metazoa</taxon>
        <taxon>Ecdysozoa</taxon>
        <taxon>Arthropoda</taxon>
        <taxon>Crustacea</taxon>
        <taxon>Multicrustacea</taxon>
        <taxon>Malacostraca</taxon>
        <taxon>Eumalacostraca</taxon>
        <taxon>Eucarida</taxon>
        <taxon>Decapoda</taxon>
        <taxon>Pleocyemata</taxon>
        <taxon>Brachyura</taxon>
        <taxon>Eubrachyura</taxon>
        <taxon>Portunoidea</taxon>
        <taxon>Portunidae</taxon>
        <taxon>Portuninae</taxon>
        <taxon>Portunus</taxon>
    </lineage>
</organism>
<protein>
    <submittedName>
        <fullName evidence="1">Uncharacterized protein</fullName>
    </submittedName>
</protein>
<evidence type="ECO:0000313" key="1">
    <source>
        <dbReference type="EMBL" id="MPC74556.1"/>
    </source>
</evidence>
<evidence type="ECO:0000313" key="2">
    <source>
        <dbReference type="Proteomes" id="UP000324222"/>
    </source>
</evidence>
<dbReference type="EMBL" id="VSRR010039175">
    <property type="protein sequence ID" value="MPC74556.1"/>
    <property type="molecule type" value="Genomic_DNA"/>
</dbReference>
<reference evidence="1 2" key="1">
    <citation type="submission" date="2019-05" db="EMBL/GenBank/DDBJ databases">
        <title>Another draft genome of Portunus trituberculatus and its Hox gene families provides insights of decapod evolution.</title>
        <authorList>
            <person name="Jeong J.-H."/>
            <person name="Song I."/>
            <person name="Kim S."/>
            <person name="Choi T."/>
            <person name="Kim D."/>
            <person name="Ryu S."/>
            <person name="Kim W."/>
        </authorList>
    </citation>
    <scope>NUCLEOTIDE SEQUENCE [LARGE SCALE GENOMIC DNA]</scope>
    <source>
        <tissue evidence="1">Muscle</tissue>
    </source>
</reference>
<sequence>MGPSRPHAPRCNARVDLSSPFGEPARYPSINKNSHLSPIISTSPLTLQDYHFLSPVTSVSTINSTPLLPVIPASPLQDALTFSFPLTLHPTINICLSPRPVQHMTHQALSLYTLQEALDSGNGKS</sequence>
<accession>A0A5B7HXU5</accession>
<comment type="caution">
    <text evidence="1">The sequence shown here is derived from an EMBL/GenBank/DDBJ whole genome shotgun (WGS) entry which is preliminary data.</text>
</comment>
<name>A0A5B7HXU5_PORTR</name>
<dbReference type="AlphaFoldDB" id="A0A5B7HXU5"/>
<keyword evidence="2" id="KW-1185">Reference proteome</keyword>